<accession>A0ABU8QS93</accession>
<sequence length="104" mass="11341">MPEVNQAPESTQHGSQPATLALACYQIGDCDWVAATSEDEARRVLAEMNGDDPSGYADWDVELTSESMLDQLWVDEDPPHAECGSLRQWLAEATEPGYLIGTEG</sequence>
<organism evidence="1 2">
    <name type="scientific">Pseudomonas farsensis</name>
    <dbReference type="NCBI Taxonomy" id="2745492"/>
    <lineage>
        <taxon>Bacteria</taxon>
        <taxon>Pseudomonadati</taxon>
        <taxon>Pseudomonadota</taxon>
        <taxon>Gammaproteobacteria</taxon>
        <taxon>Pseudomonadales</taxon>
        <taxon>Pseudomonadaceae</taxon>
        <taxon>Pseudomonas</taxon>
    </lineage>
</organism>
<keyword evidence="2" id="KW-1185">Reference proteome</keyword>
<proteinExistence type="predicted"/>
<reference evidence="1 2" key="1">
    <citation type="submission" date="2024-02" db="EMBL/GenBank/DDBJ databases">
        <title>Identification of pathogenicity and growth-promoting function of Pseudomonas putida variant.</title>
        <authorList>
            <person name="Sun J."/>
        </authorList>
    </citation>
    <scope>NUCLEOTIDE SEQUENCE [LARGE SCALE GENOMIC DNA]</scope>
    <source>
        <strain evidence="1 2">A03</strain>
    </source>
</reference>
<comment type="caution">
    <text evidence="1">The sequence shown here is derived from an EMBL/GenBank/DDBJ whole genome shotgun (WGS) entry which is preliminary data.</text>
</comment>
<dbReference type="EMBL" id="JBBHLC010000021">
    <property type="protein sequence ID" value="MEJ5863544.1"/>
    <property type="molecule type" value="Genomic_DNA"/>
</dbReference>
<evidence type="ECO:0000313" key="2">
    <source>
        <dbReference type="Proteomes" id="UP001380290"/>
    </source>
</evidence>
<evidence type="ECO:0000313" key="1">
    <source>
        <dbReference type="EMBL" id="MEJ5863544.1"/>
    </source>
</evidence>
<dbReference type="RefSeq" id="WP_339599127.1">
    <property type="nucleotide sequence ID" value="NZ_JBBHLC010000021.1"/>
</dbReference>
<dbReference type="Proteomes" id="UP001380290">
    <property type="component" value="Unassembled WGS sequence"/>
</dbReference>
<name>A0ABU8QS93_9PSED</name>
<protein>
    <submittedName>
        <fullName evidence="1">Uncharacterized protein</fullName>
    </submittedName>
</protein>
<gene>
    <name evidence="1" type="ORF">V7S98_09940</name>
</gene>